<accession>Q245G2</accession>
<name>Q245G2_TETTS</name>
<feature type="transmembrane region" description="Helical" evidence="2">
    <location>
        <begin position="801"/>
        <end position="820"/>
    </location>
</feature>
<dbReference type="PANTHER" id="PTHR11319:SF35">
    <property type="entry name" value="OUTER MEMBRANE PROTEIN PMPC-RELATED"/>
    <property type="match status" value="1"/>
</dbReference>
<keyword evidence="2 3" id="KW-0812">Transmembrane</keyword>
<dbReference type="EMBL" id="GG662485">
    <property type="protein sequence ID" value="EAS03402.2"/>
    <property type="molecule type" value="Genomic_DNA"/>
</dbReference>
<feature type="transmembrane region" description="Helical" evidence="2">
    <location>
        <begin position="635"/>
        <end position="652"/>
    </location>
</feature>
<evidence type="ECO:0000256" key="1">
    <source>
        <dbReference type="SAM" id="MobiDB-lite"/>
    </source>
</evidence>
<feature type="region of interest" description="Disordered" evidence="1">
    <location>
        <begin position="1013"/>
        <end position="1038"/>
    </location>
</feature>
<evidence type="ECO:0000256" key="2">
    <source>
        <dbReference type="SAM" id="Phobius"/>
    </source>
</evidence>
<sequence length="1113" mass="128400">MELQDIQNILITNITAKNGNSMQNTIDYNNFLYGSIVLANNFNSIQLQNSTFYNIQLNNQGILNLIPGQQSDVYLNYLKMESLYIILPIELQKSNLVQSEKITLNGGIFQMNVSFAQQIQIYIDNLSLQNFISSEYFVVQWIYLVNDANKNLFFKMSNSIADKIEGNLFYYQSYYQVGQIEMTNSEIQFNNITVQNCNYISLDGSIFKNNKGFDGGIININSQIQIKEVSNRNLGDMSQNLGEFSAQDQQFFRKLKLIQSNYIFNSIFDNNFSQKNGGALNILNSDIQLSNNTFSLNYASENGGSIFYYSNSSLGKNYTLIVSKQTQFVSNYAQKGSAIRSIGLIQYSNDTVFKNNTSQYQDYNPVLTYCIEGEYIGNYNYCENCPSGTYSLINNAKSCLSCPSFCKCPGGSTIEVQEGYWRPNIYSDQITECQLDQSVCLGGSTNFTCQQGYTGALCKSCDIHGIHTNGTPYSSQIGQFDKCTPCVSLVSIVLQIIFLFIVSFITMIVSVTGTVKLSNTLLLQKNLGRFFLDFSQGQTIYPTYILKIFTHYIQIVGIFFSNQFNLISQMINIQSLIGNSTKMFSYQIDCLLVLFEVSYPLIYLRIIALFTYTALLSIVFTLIFSILLKLKVYTSRISVIYLNSLIFIYIYFQPVATQQLSSIISCQQISGESYISADLQYECNDENYNQIVYPYIYPIFILLNVIIPAFFIIKLYFSYKNKLLDTHYYRSVLGYLYNEYRQNMFYWELIKVFEKIALITINQIYLNNIQTKGFLSFMIISFYSFLSSRMQPYNHLSLNKLNSISTSISGITIIFILFLTTNQSSFFNFIGIAILCIINMYFILQVLRLLVYQYTRLFMRHLDALKAYLIKKFPSLKKYFKMRIDRHRKTLAYWKIFRKHVQNYIKIVKGAKQINVDKNYIDREIRDRLKNYLLNPYQRQNTLNRCIRSQVFEEEEILPAIQVAGLQKLADNNLNIQIPNLPKKSLNRTSIVFQIKDGASKLNNLEQSHISAVEEENSKQTVDSHISSEQSQKIPQKKECEKYSISPDMSQLNNSDLIAESCNYVKKNANRASTKNYDLEEQMEEQNDSHNINLSCCLNQINISKFNSYFYQE</sequence>
<dbReference type="KEGG" id="tet:TTHERM_00732490"/>
<feature type="transmembrane region" description="Helical" evidence="2">
    <location>
        <begin position="826"/>
        <end position="851"/>
    </location>
</feature>
<feature type="transmembrane region" description="Helical" evidence="2">
    <location>
        <begin position="492"/>
        <end position="518"/>
    </location>
</feature>
<evidence type="ECO:0000313" key="4">
    <source>
        <dbReference type="Proteomes" id="UP000009168"/>
    </source>
</evidence>
<dbReference type="GeneID" id="7847066"/>
<protein>
    <submittedName>
        <fullName evidence="3">Transmembrane protein, putative</fullName>
    </submittedName>
</protein>
<feature type="transmembrane region" description="Helical" evidence="2">
    <location>
        <begin position="695"/>
        <end position="717"/>
    </location>
</feature>
<feature type="transmembrane region" description="Helical" evidence="2">
    <location>
        <begin position="602"/>
        <end position="628"/>
    </location>
</feature>
<dbReference type="AlphaFoldDB" id="Q245G2"/>
<dbReference type="InParanoid" id="Q245G2"/>
<feature type="transmembrane region" description="Helical" evidence="2">
    <location>
        <begin position="771"/>
        <end position="789"/>
    </location>
</feature>
<dbReference type="CDD" id="cd00185">
    <property type="entry name" value="TNFRSF"/>
    <property type="match status" value="1"/>
</dbReference>
<gene>
    <name evidence="3" type="ORF">TTHERM_00732490</name>
</gene>
<proteinExistence type="predicted"/>
<keyword evidence="2" id="KW-1133">Transmembrane helix</keyword>
<dbReference type="OrthoDB" id="77931at2759"/>
<keyword evidence="4" id="KW-1185">Reference proteome</keyword>
<evidence type="ECO:0000313" key="3">
    <source>
        <dbReference type="EMBL" id="EAS03402.2"/>
    </source>
</evidence>
<organism evidence="3 4">
    <name type="scientific">Tetrahymena thermophila (strain SB210)</name>
    <dbReference type="NCBI Taxonomy" id="312017"/>
    <lineage>
        <taxon>Eukaryota</taxon>
        <taxon>Sar</taxon>
        <taxon>Alveolata</taxon>
        <taxon>Ciliophora</taxon>
        <taxon>Intramacronucleata</taxon>
        <taxon>Oligohymenophorea</taxon>
        <taxon>Hymenostomatida</taxon>
        <taxon>Tetrahymenina</taxon>
        <taxon>Tetrahymenidae</taxon>
        <taxon>Tetrahymena</taxon>
    </lineage>
</organism>
<feature type="compositionally biased region" description="Polar residues" evidence="1">
    <location>
        <begin position="1019"/>
        <end position="1034"/>
    </location>
</feature>
<reference evidence="4" key="1">
    <citation type="journal article" date="2006" name="PLoS Biol.">
        <title>Macronuclear genome sequence of the ciliate Tetrahymena thermophila, a model eukaryote.</title>
        <authorList>
            <person name="Eisen J.A."/>
            <person name="Coyne R.S."/>
            <person name="Wu M."/>
            <person name="Wu D."/>
            <person name="Thiagarajan M."/>
            <person name="Wortman J.R."/>
            <person name="Badger J.H."/>
            <person name="Ren Q."/>
            <person name="Amedeo P."/>
            <person name="Jones K.M."/>
            <person name="Tallon L.J."/>
            <person name="Delcher A.L."/>
            <person name="Salzberg S.L."/>
            <person name="Silva J.C."/>
            <person name="Haas B.J."/>
            <person name="Majoros W.H."/>
            <person name="Farzad M."/>
            <person name="Carlton J.M."/>
            <person name="Smith R.K. Jr."/>
            <person name="Garg J."/>
            <person name="Pearlman R.E."/>
            <person name="Karrer K.M."/>
            <person name="Sun L."/>
            <person name="Manning G."/>
            <person name="Elde N.C."/>
            <person name="Turkewitz A.P."/>
            <person name="Asai D.J."/>
            <person name="Wilkes D.E."/>
            <person name="Wang Y."/>
            <person name="Cai H."/>
            <person name="Collins K."/>
            <person name="Stewart B.A."/>
            <person name="Lee S.R."/>
            <person name="Wilamowska K."/>
            <person name="Weinberg Z."/>
            <person name="Ruzzo W.L."/>
            <person name="Wloga D."/>
            <person name="Gaertig J."/>
            <person name="Frankel J."/>
            <person name="Tsao C.-C."/>
            <person name="Gorovsky M.A."/>
            <person name="Keeling P.J."/>
            <person name="Waller R.F."/>
            <person name="Patron N.J."/>
            <person name="Cherry J.M."/>
            <person name="Stover N.A."/>
            <person name="Krieger C.J."/>
            <person name="del Toro C."/>
            <person name="Ryder H.F."/>
            <person name="Williamson S.C."/>
            <person name="Barbeau R.A."/>
            <person name="Hamilton E.P."/>
            <person name="Orias E."/>
        </authorList>
    </citation>
    <scope>NUCLEOTIDE SEQUENCE [LARGE SCALE GENOMIC DNA]</scope>
    <source>
        <strain evidence="4">SB210</strain>
    </source>
</reference>
<dbReference type="Proteomes" id="UP000009168">
    <property type="component" value="Unassembled WGS sequence"/>
</dbReference>
<keyword evidence="2" id="KW-0472">Membrane</keyword>
<dbReference type="RefSeq" id="XP_001023647.2">
    <property type="nucleotide sequence ID" value="XM_001023647.2"/>
</dbReference>
<feature type="transmembrane region" description="Helical" evidence="2">
    <location>
        <begin position="539"/>
        <end position="560"/>
    </location>
</feature>
<dbReference type="HOGENOM" id="CLU_587278_0_0_1"/>
<dbReference type="PANTHER" id="PTHR11319">
    <property type="entry name" value="G PROTEIN-COUPLED RECEPTOR-RELATED"/>
    <property type="match status" value="1"/>
</dbReference>